<name>A0AC61R098_9FIRM</name>
<dbReference type="Proteomes" id="UP000307720">
    <property type="component" value="Unassembled WGS sequence"/>
</dbReference>
<organism evidence="1 2">
    <name type="scientific">Hominisplanchenecus murintestinalis</name>
    <dbReference type="NCBI Taxonomy" id="2941517"/>
    <lineage>
        <taxon>Bacteria</taxon>
        <taxon>Bacillati</taxon>
        <taxon>Bacillota</taxon>
        <taxon>Clostridia</taxon>
        <taxon>Lachnospirales</taxon>
        <taxon>Lachnospiraceae</taxon>
        <taxon>Hominisplanchenecus</taxon>
    </lineage>
</organism>
<sequence>MLLKLSTLSHLWKRGLGIVTAGAMVISMLPSLSLPVSAAATTKPSLLKAGSVPVSKENFTRNEPFARGTAGCERFRIPALITLQNGDLLATADARYGVADGSDAPDGGGLDSIASVSSDGGKTWYYSFPFYFPDSDGYPGNSTKANATTIIDPGVVEGPDGTIYCIADVNPTGVTTMSGFKSPGAGTGYVDVNGTLRLALTSDYSKSNNRPDEANAGYEYYVGDFDEEGFAPVLNMEDGTPSKYGVDEWYNLYSVENGEYKDTLRQVQVKQESTDEDEPDVMVQQNAFYAGSDLHVYRTGYIMSVESKDHGRTWDNPQILNTQIKKEGETALLVSPGKGTTISNGDITIGFYKTEGGEQASMVYSTDNGSTWQRTENIPATEDYTCSSEDEIVELGDGTLRMFFRRGDYKNPVGALAYADIVKQPDGTYEMGAPKASPASHQTGCNLSAISYSKKIDGKQVILVACPSGVRANGVIHTLLVNDDAEHSMELINTFKIPEGQGGYASFVYSSLTELEDGSLGLLWEPNHYAIRFSKFDISDVIPNKNIEGSTTKINLESGDTFSKVYTYEGNITQAPDNQVVSIGKENTHFAMYDHTSNVASSLDSFSTEANLSLLPSDAEFTFTGSGTTWTIKNKSKKLYLTNDNSAEAFFSTTAANMTVTPTAGQNTFRICKEDGTRYITFNNPNMTFNTNENYTDGDSKYEIVLLEKQDKVSETDTIPGYKQVSSITSGKKYLIAHLQDNKAIILYPTNGTAAQTKLLNPAVSVNNPTLTFTGLGEGYTTAIIDGVRYQIHVTEEYGEADSGCSHSAVIKNALPASCEDEGYSGDKICSLCGGLVESGEEIPSLGGHKWDEGTITKEVSRTEDGVKVYTCQNDVFHKKTEIIYSSAFSLLADACEESEVLIENLDMYESVGAVILQTAYDSAQKALSGKNASRAEMYRLENLLRTAKNALKPKTVETLKEELTQAVTAAQKDAASQGGVSADIWNTFQDALQKASAPVPDDATEEDIWTLLKNLNQALKDLNDAKEMLVAEALATAKNNLAAAVSQAKGIYAKGQGNYTPETWNAFAAAYNAAANPPANADASALKTLLDNLTRAQGNLKQTAPVPQPEPITKKGDILPYKGVDYKVLDVKKLTVSAAKCQNKKAASVTIPATVKINGKSYKVIQIDTNAFKNCTKLKQITIGTNVASIGKNAFQGCKKLGKVTLKGTKLKNIKSGAFKKTSSKMTVKAPKKLKKSQRTALLKKMKKAGMSKKAKIK</sequence>
<comment type="caution">
    <text evidence="1">The sequence shown here is derived from an EMBL/GenBank/DDBJ whole genome shotgun (WGS) entry which is preliminary data.</text>
</comment>
<accession>A0AC61R098</accession>
<protein>
    <submittedName>
        <fullName evidence="1">Uncharacterized protein</fullName>
    </submittedName>
</protein>
<reference evidence="1" key="1">
    <citation type="submission" date="2019-04" db="EMBL/GenBank/DDBJ databases">
        <title>Microbes associate with the intestines of laboratory mice.</title>
        <authorList>
            <person name="Navarre W."/>
            <person name="Wong E."/>
            <person name="Huang K."/>
            <person name="Tropini C."/>
            <person name="Ng K."/>
            <person name="Yu B."/>
        </authorList>
    </citation>
    <scope>NUCLEOTIDE SEQUENCE</scope>
    <source>
        <strain evidence="1">NM72_1-8</strain>
    </source>
</reference>
<evidence type="ECO:0000313" key="1">
    <source>
        <dbReference type="EMBL" id="TGX99124.1"/>
    </source>
</evidence>
<dbReference type="EMBL" id="SRZB01000010">
    <property type="protein sequence ID" value="TGX99124.1"/>
    <property type="molecule type" value="Genomic_DNA"/>
</dbReference>
<keyword evidence="2" id="KW-1185">Reference proteome</keyword>
<evidence type="ECO:0000313" key="2">
    <source>
        <dbReference type="Proteomes" id="UP000307720"/>
    </source>
</evidence>
<proteinExistence type="predicted"/>
<gene>
    <name evidence="1" type="ORF">E5357_06770</name>
</gene>